<name>A0ABS0AHT3_9GAMM</name>
<evidence type="ECO:0000256" key="3">
    <source>
        <dbReference type="ARBA" id="ARBA00022475"/>
    </source>
</evidence>
<keyword evidence="5" id="KW-0997">Cell inner membrane</keyword>
<evidence type="ECO:0000256" key="7">
    <source>
        <dbReference type="ARBA" id="ARBA00022989"/>
    </source>
</evidence>
<proteinExistence type="inferred from homology"/>
<comment type="caution">
    <text evidence="13">The sequence shown here is derived from an EMBL/GenBank/DDBJ whole genome shotgun (WGS) entry which is preliminary data.</text>
</comment>
<dbReference type="NCBIfam" id="TIGR02532">
    <property type="entry name" value="IV_pilin_GFxxxE"/>
    <property type="match status" value="1"/>
</dbReference>
<keyword evidence="14" id="KW-1185">Reference proteome</keyword>
<dbReference type="Pfam" id="PF12019">
    <property type="entry name" value="GspH"/>
    <property type="match status" value="1"/>
</dbReference>
<evidence type="ECO:0000256" key="10">
    <source>
        <dbReference type="ARBA" id="ARBA00030775"/>
    </source>
</evidence>
<evidence type="ECO:0000256" key="2">
    <source>
        <dbReference type="ARBA" id="ARBA00021549"/>
    </source>
</evidence>
<sequence>MKVECIVVSDTRFGSGGFTLIELMLTLALVAIVLGFGVPSMTQLIRSNQVINQTNSVLGGIQLARAEAVKRGVGMAVCGSSDQASCDGQWGQGWLVYEDSDGSGSPTSTNIVRVADGSAEVDNTSGGVVRFDHQGLRRDTSEATVTIKRSACGSEKARQISIARGGRAASEKVSC</sequence>
<evidence type="ECO:0000256" key="9">
    <source>
        <dbReference type="ARBA" id="ARBA00025772"/>
    </source>
</evidence>
<evidence type="ECO:0000256" key="11">
    <source>
        <dbReference type="SAM" id="Phobius"/>
    </source>
</evidence>
<dbReference type="InterPro" id="IPR045584">
    <property type="entry name" value="Pilin-like"/>
</dbReference>
<comment type="similarity">
    <text evidence="9">Belongs to the GSP H family.</text>
</comment>
<protein>
    <recommendedName>
        <fullName evidence="2">Type II secretion system protein H</fullName>
    </recommendedName>
    <alternativeName>
        <fullName evidence="10">General secretion pathway protein H</fullName>
    </alternativeName>
</protein>
<feature type="domain" description="General secretion pathway GspH" evidence="12">
    <location>
        <begin position="53"/>
        <end position="166"/>
    </location>
</feature>
<evidence type="ECO:0000256" key="1">
    <source>
        <dbReference type="ARBA" id="ARBA00004377"/>
    </source>
</evidence>
<dbReference type="PROSITE" id="PS00409">
    <property type="entry name" value="PROKAR_NTER_METHYL"/>
    <property type="match status" value="1"/>
</dbReference>
<reference evidence="13 14" key="1">
    <citation type="submission" date="2012-09" db="EMBL/GenBank/DDBJ databases">
        <title>Genome Sequence of alkane-degrading Bacterium Alcanivorax venustensis ISO4.</title>
        <authorList>
            <person name="Lai Q."/>
            <person name="Shao Z."/>
        </authorList>
    </citation>
    <scope>NUCLEOTIDE SEQUENCE [LARGE SCALE GENOMIC DNA]</scope>
    <source>
        <strain evidence="13 14">ISO4</strain>
    </source>
</reference>
<dbReference type="EMBL" id="ARXR01000020">
    <property type="protein sequence ID" value="MBF5053686.1"/>
    <property type="molecule type" value="Genomic_DNA"/>
</dbReference>
<dbReference type="Pfam" id="PF07963">
    <property type="entry name" value="N_methyl"/>
    <property type="match status" value="1"/>
</dbReference>
<evidence type="ECO:0000256" key="5">
    <source>
        <dbReference type="ARBA" id="ARBA00022519"/>
    </source>
</evidence>
<keyword evidence="3" id="KW-1003">Cell membrane</keyword>
<evidence type="ECO:0000256" key="8">
    <source>
        <dbReference type="ARBA" id="ARBA00023136"/>
    </source>
</evidence>
<accession>A0ABS0AHT3</accession>
<dbReference type="InterPro" id="IPR012902">
    <property type="entry name" value="N_methyl_site"/>
</dbReference>
<keyword evidence="6 11" id="KW-0812">Transmembrane</keyword>
<dbReference type="InterPro" id="IPR022346">
    <property type="entry name" value="T2SS_GspH"/>
</dbReference>
<evidence type="ECO:0000256" key="4">
    <source>
        <dbReference type="ARBA" id="ARBA00022481"/>
    </source>
</evidence>
<feature type="transmembrane region" description="Helical" evidence="11">
    <location>
        <begin position="18"/>
        <end position="38"/>
    </location>
</feature>
<keyword evidence="7 11" id="KW-1133">Transmembrane helix</keyword>
<evidence type="ECO:0000313" key="14">
    <source>
        <dbReference type="Proteomes" id="UP000644441"/>
    </source>
</evidence>
<dbReference type="Gene3D" id="3.55.40.10">
    <property type="entry name" value="minor pseudopilin epsh domain"/>
    <property type="match status" value="1"/>
</dbReference>
<evidence type="ECO:0000313" key="13">
    <source>
        <dbReference type="EMBL" id="MBF5053686.1"/>
    </source>
</evidence>
<evidence type="ECO:0000259" key="12">
    <source>
        <dbReference type="Pfam" id="PF12019"/>
    </source>
</evidence>
<dbReference type="Proteomes" id="UP000644441">
    <property type="component" value="Unassembled WGS sequence"/>
</dbReference>
<dbReference type="SUPFAM" id="SSF54523">
    <property type="entry name" value="Pili subunits"/>
    <property type="match status" value="1"/>
</dbReference>
<keyword evidence="4" id="KW-0488">Methylation</keyword>
<gene>
    <name evidence="13" type="ORF">ISO4_02288</name>
</gene>
<evidence type="ECO:0000256" key="6">
    <source>
        <dbReference type="ARBA" id="ARBA00022692"/>
    </source>
</evidence>
<comment type="subcellular location">
    <subcellularLocation>
        <location evidence="1">Cell inner membrane</location>
        <topology evidence="1">Single-pass membrane protein</topology>
    </subcellularLocation>
</comment>
<keyword evidence="8 11" id="KW-0472">Membrane</keyword>
<organism evidence="13 14">
    <name type="scientific">Alloalcanivorax venustensis ISO4</name>
    <dbReference type="NCBI Taxonomy" id="1177184"/>
    <lineage>
        <taxon>Bacteria</taxon>
        <taxon>Pseudomonadati</taxon>
        <taxon>Pseudomonadota</taxon>
        <taxon>Gammaproteobacteria</taxon>
        <taxon>Oceanospirillales</taxon>
        <taxon>Alcanivoracaceae</taxon>
        <taxon>Alloalcanivorax</taxon>
    </lineage>
</organism>